<dbReference type="GeneID" id="41970890"/>
<dbReference type="PANTHER" id="PTHR33112">
    <property type="entry name" value="DOMAIN PROTEIN, PUTATIVE-RELATED"/>
    <property type="match status" value="1"/>
</dbReference>
<dbReference type="Pfam" id="PF06985">
    <property type="entry name" value="HET"/>
    <property type="match status" value="1"/>
</dbReference>
<keyword evidence="3" id="KW-1185">Reference proteome</keyword>
<accession>A0A507BIP2</accession>
<comment type="caution">
    <text evidence="2">The sequence shown here is derived from an EMBL/GenBank/DDBJ whole genome shotgun (WGS) entry which is preliminary data.</text>
</comment>
<dbReference type="InParanoid" id="A0A507BIP2"/>
<dbReference type="Proteomes" id="UP000319257">
    <property type="component" value="Unassembled WGS sequence"/>
</dbReference>
<feature type="domain" description="Heterokaryon incompatibility" evidence="1">
    <location>
        <begin position="761"/>
        <end position="923"/>
    </location>
</feature>
<name>A0A507BIP2_9PEZI</name>
<sequence>MLRQHLASGTIPVDQEVRMRQEAAEFLIQHYNQLQQPQFIHDAIEHLEIILRRIPQDSPDRAKYLNRLSYAKMTEHMITSVQRSLDQAVRYGRQAKEVAEATRLLDRQVSVYFEILSNYGFALSHRYALLQQMEDLNDAIACARTIVDSAPKDSEPYEITLNNLASRLRMRYGRSGHSKDIDEAIALVQKSLSLSAKGTVPYGVALGQLGMITADKFKRTQSLQDLQDAISHCTEAVKALPPTVETRVDLFRQIIQLYDQRYRITKDTADLTELANYSGSLFKAIPGGHAARGQFLLDHCLHLQNHLFTAPTLPLEEKYVSQIQLFVSMMPQDFVEKFKCQSVMVNIFGQRYILTHKLEDLRFLADFTRTVLEEHNSKSETMNPPKPKYDTKWLQDLINNLRTCCGAAAGNPMRAALEKDVYEIFDKQYIIQHAALDAMIVLCEKRDVRLQVISLAVQAGRTLSEADIDAEVANRKAWTETEPKKAEASRYRPPEYKTELGLRKLAIDPETKHIVMDLSNMLESVLGYDPTEKVTPQEAVAREARMEKQAIQKARDQGRHPNLKLCRMCRDHTKPIQLGQGGFELTAKDSLYPFGNYFQLSQRKSICVLCRSILSIIEARLGVLHPRLAAIDREIQGTRLSSGTLRNGEKVMRIDYGMRQVGELRLVTPKTYQAALRQGWCLDPYTSFDAALNGHGSPIHDPHDQRINLEIIKAWLHICDHSHGTLCNTAKSEVRADTAIPMNFIDVSRDCLVSATSHEKYFALSYVWGRVEMSKTVKSNFEQRQQPGGLGTKHLPATIRDAVEFVAALSERYLWVDAICLVQDDQDQMQRDIPRMDIVYGRAFATIVALGGDDANAGLPGVYPGTRPPQTVEQLLVSKRSTELDDDPQDPNREVLGLVAAPRAFYLEVELSKWNSRGWILQERLLSRRCIYFSPSAVYFQCGQDTLCEGGSNEEYTSFMLGRVALDDNHVMKKSNHDNPLSDIDAVYRMRPEQRTRSAFQTYKALLETYSKREFSFKSDILNGFAGMSAVLSELLEGPTLHGLPTAVFSHALLWTPNGRLPRRGASLPTMVNFQPGKPDRNFPSWSWVGWDGPVEYRLFDEANGNIIFPKPLVRLFELEDEGDRQVIEVKGYIEKPAPGVISAPDSTDIGTTTGGPSNAMSATEEAKKQVLAKIVPDLDRNSSWVVMPPVRPAEPVSTTPPRNILRFKARTVPLTAFKVTPRKEYLSVRTHIHVRGDQAVRRIVDRSGKHCGLWWDQAGYGYVGMGMSAEAEGQMVMAAISEYENIYWRRKGPNRVEGEIRMFDDDVYPATGAGSGIVNVLVVDQDMGHPDKIGDRCTVAVIHQKAWEEAGPQEAEIQVA</sequence>
<organism evidence="2 3">
    <name type="scientific">Thyridium curvatum</name>
    <dbReference type="NCBI Taxonomy" id="1093900"/>
    <lineage>
        <taxon>Eukaryota</taxon>
        <taxon>Fungi</taxon>
        <taxon>Dikarya</taxon>
        <taxon>Ascomycota</taxon>
        <taxon>Pezizomycotina</taxon>
        <taxon>Sordariomycetes</taxon>
        <taxon>Sordariomycetidae</taxon>
        <taxon>Thyridiales</taxon>
        <taxon>Thyridiaceae</taxon>
        <taxon>Thyridium</taxon>
    </lineage>
</organism>
<dbReference type="InterPro" id="IPR010730">
    <property type="entry name" value="HET"/>
</dbReference>
<protein>
    <recommendedName>
        <fullName evidence="1">Heterokaryon incompatibility domain-containing protein</fullName>
    </recommendedName>
</protein>
<dbReference type="SUPFAM" id="SSF48452">
    <property type="entry name" value="TPR-like"/>
    <property type="match status" value="1"/>
</dbReference>
<dbReference type="PANTHER" id="PTHR33112:SF12">
    <property type="entry name" value="HETEROKARYON INCOMPATIBILITY DOMAIN-CONTAINING PROTEIN"/>
    <property type="match status" value="1"/>
</dbReference>
<evidence type="ECO:0000313" key="3">
    <source>
        <dbReference type="Proteomes" id="UP000319257"/>
    </source>
</evidence>
<dbReference type="InterPro" id="IPR011990">
    <property type="entry name" value="TPR-like_helical_dom_sf"/>
</dbReference>
<gene>
    <name evidence="2" type="ORF">E0L32_003443</name>
</gene>
<dbReference type="EMBL" id="SKBQ01000015">
    <property type="protein sequence ID" value="TPX16881.1"/>
    <property type="molecule type" value="Genomic_DNA"/>
</dbReference>
<dbReference type="STRING" id="1093900.A0A507BIP2"/>
<dbReference type="OrthoDB" id="5135333at2759"/>
<evidence type="ECO:0000259" key="1">
    <source>
        <dbReference type="Pfam" id="PF06985"/>
    </source>
</evidence>
<reference evidence="2 3" key="1">
    <citation type="submission" date="2019-06" db="EMBL/GenBank/DDBJ databases">
        <title>Draft genome sequence of the filamentous fungus Phialemoniopsis curvata isolated from diesel fuel.</title>
        <authorList>
            <person name="Varaljay V.A."/>
            <person name="Lyon W.J."/>
            <person name="Crouch A.L."/>
            <person name="Drake C.E."/>
            <person name="Hollomon J.M."/>
            <person name="Nadeau L.J."/>
            <person name="Nunn H.S."/>
            <person name="Stevenson B.S."/>
            <person name="Bojanowski C.L."/>
            <person name="Crookes-Goodson W.J."/>
        </authorList>
    </citation>
    <scope>NUCLEOTIDE SEQUENCE [LARGE SCALE GENOMIC DNA]</scope>
    <source>
        <strain evidence="2 3">D216</strain>
    </source>
</reference>
<dbReference type="Gene3D" id="1.25.40.10">
    <property type="entry name" value="Tetratricopeptide repeat domain"/>
    <property type="match status" value="1"/>
</dbReference>
<dbReference type="RefSeq" id="XP_030998592.1">
    <property type="nucleotide sequence ID" value="XM_031137744.1"/>
</dbReference>
<proteinExistence type="predicted"/>
<evidence type="ECO:0000313" key="2">
    <source>
        <dbReference type="EMBL" id="TPX16881.1"/>
    </source>
</evidence>